<dbReference type="InterPro" id="IPR009327">
    <property type="entry name" value="Cupin_DUF985"/>
</dbReference>
<comment type="caution">
    <text evidence="2">The sequence shown here is derived from an EMBL/GenBank/DDBJ whole genome shotgun (WGS) entry which is preliminary data.</text>
</comment>
<gene>
    <name evidence="2" type="ORF">ASZ90_005290</name>
</gene>
<feature type="domain" description="DUF985" evidence="1">
    <location>
        <begin position="6"/>
        <end position="144"/>
    </location>
</feature>
<sequence length="166" mass="19216">MIPASTLVEKLDLQPHPEGGYFKEVYRSNELIKTEGLPERYTSERCFGTSIYYLLVGEQFSAFHKLQSDETWHFYFGSSIILHLISKQGEYSKIVLGQNLSEDEVFQFTIPKETWFAAEVKDKTTYSLVGCTVSPGFDFADFEMGDQKTLLDKFQQHQNLIKRFTK</sequence>
<accession>A0A0W8FVE8</accession>
<dbReference type="InterPro" id="IPR011051">
    <property type="entry name" value="RmlC_Cupin_sf"/>
</dbReference>
<name>A0A0W8FVE8_9ZZZZ</name>
<protein>
    <recommendedName>
        <fullName evidence="1">DUF985 domain-containing protein</fullName>
    </recommendedName>
</protein>
<dbReference type="Pfam" id="PF06172">
    <property type="entry name" value="Cupin_5"/>
    <property type="match status" value="1"/>
</dbReference>
<dbReference type="EMBL" id="LNQE01000803">
    <property type="protein sequence ID" value="KUG24888.1"/>
    <property type="molecule type" value="Genomic_DNA"/>
</dbReference>
<evidence type="ECO:0000313" key="2">
    <source>
        <dbReference type="EMBL" id="KUG24888.1"/>
    </source>
</evidence>
<dbReference type="CDD" id="cd06121">
    <property type="entry name" value="cupin_YML079wp"/>
    <property type="match status" value="1"/>
</dbReference>
<reference evidence="2" key="1">
    <citation type="journal article" date="2015" name="Proc. Natl. Acad. Sci. U.S.A.">
        <title>Networks of energetic and metabolic interactions define dynamics in microbial communities.</title>
        <authorList>
            <person name="Embree M."/>
            <person name="Liu J.K."/>
            <person name="Al-Bassam M.M."/>
            <person name="Zengler K."/>
        </authorList>
    </citation>
    <scope>NUCLEOTIDE SEQUENCE</scope>
</reference>
<proteinExistence type="predicted"/>
<dbReference type="PANTHER" id="PTHR33387:SF3">
    <property type="entry name" value="DUF985 DOMAIN-CONTAINING PROTEIN"/>
    <property type="match status" value="1"/>
</dbReference>
<organism evidence="2">
    <name type="scientific">hydrocarbon metagenome</name>
    <dbReference type="NCBI Taxonomy" id="938273"/>
    <lineage>
        <taxon>unclassified sequences</taxon>
        <taxon>metagenomes</taxon>
        <taxon>ecological metagenomes</taxon>
    </lineage>
</organism>
<dbReference type="SUPFAM" id="SSF51182">
    <property type="entry name" value="RmlC-like cupins"/>
    <property type="match status" value="1"/>
</dbReference>
<dbReference type="InterPro" id="IPR039935">
    <property type="entry name" value="YML079W-like"/>
</dbReference>
<dbReference type="PANTHER" id="PTHR33387">
    <property type="entry name" value="RMLC-LIKE JELLY ROLL FOLD PROTEIN"/>
    <property type="match status" value="1"/>
</dbReference>
<dbReference type="Gene3D" id="2.60.120.10">
    <property type="entry name" value="Jelly Rolls"/>
    <property type="match status" value="1"/>
</dbReference>
<dbReference type="AlphaFoldDB" id="A0A0W8FVE8"/>
<evidence type="ECO:0000259" key="1">
    <source>
        <dbReference type="Pfam" id="PF06172"/>
    </source>
</evidence>
<dbReference type="InterPro" id="IPR014710">
    <property type="entry name" value="RmlC-like_jellyroll"/>
</dbReference>